<comment type="caution">
    <text evidence="2">The sequence shown here is derived from an EMBL/GenBank/DDBJ whole genome shotgun (WGS) entry which is preliminary data.</text>
</comment>
<proteinExistence type="predicted"/>
<dbReference type="Proteomes" id="UP001190926">
    <property type="component" value="Unassembled WGS sequence"/>
</dbReference>
<evidence type="ECO:0000313" key="3">
    <source>
        <dbReference type="Proteomes" id="UP001190926"/>
    </source>
</evidence>
<name>A0AAD4P4C1_PERFH</name>
<organism evidence="2 3">
    <name type="scientific">Perilla frutescens var. hirtella</name>
    <name type="common">Perilla citriodora</name>
    <name type="synonym">Perilla setoyensis</name>
    <dbReference type="NCBI Taxonomy" id="608512"/>
    <lineage>
        <taxon>Eukaryota</taxon>
        <taxon>Viridiplantae</taxon>
        <taxon>Streptophyta</taxon>
        <taxon>Embryophyta</taxon>
        <taxon>Tracheophyta</taxon>
        <taxon>Spermatophyta</taxon>
        <taxon>Magnoliopsida</taxon>
        <taxon>eudicotyledons</taxon>
        <taxon>Gunneridae</taxon>
        <taxon>Pentapetalae</taxon>
        <taxon>asterids</taxon>
        <taxon>lamiids</taxon>
        <taxon>Lamiales</taxon>
        <taxon>Lamiaceae</taxon>
        <taxon>Nepetoideae</taxon>
        <taxon>Elsholtzieae</taxon>
        <taxon>Perilla</taxon>
    </lineage>
</organism>
<gene>
    <name evidence="2" type="ORF">C2S53_017663</name>
</gene>
<keyword evidence="3" id="KW-1185">Reference proteome</keyword>
<reference evidence="2 3" key="1">
    <citation type="journal article" date="2021" name="Nat. Commun.">
        <title>Incipient diploidization of the medicinal plant Perilla within 10,000 years.</title>
        <authorList>
            <person name="Zhang Y."/>
            <person name="Shen Q."/>
            <person name="Leng L."/>
            <person name="Zhang D."/>
            <person name="Chen S."/>
            <person name="Shi Y."/>
            <person name="Ning Z."/>
            <person name="Chen S."/>
        </authorList>
    </citation>
    <scope>NUCLEOTIDE SEQUENCE [LARGE SCALE GENOMIC DNA]</scope>
    <source>
        <strain evidence="3">cv. PC099</strain>
    </source>
</reference>
<feature type="region of interest" description="Disordered" evidence="1">
    <location>
        <begin position="1"/>
        <end position="34"/>
    </location>
</feature>
<protein>
    <submittedName>
        <fullName evidence="2">Uncharacterized protein</fullName>
    </submittedName>
</protein>
<evidence type="ECO:0000313" key="2">
    <source>
        <dbReference type="EMBL" id="KAH6826314.1"/>
    </source>
</evidence>
<dbReference type="AlphaFoldDB" id="A0AAD4P4C1"/>
<sequence length="101" mass="11445">MIFDQAPYPTSANLNPKDSPSGWEKNRTPPPHPRSITLVDDFFIDSLISPQSTVAELKNGCYSSSTAVDRRFESRTKHLARKSTLPNFSYSQHPWHSKLGR</sequence>
<feature type="compositionally biased region" description="Polar residues" evidence="1">
    <location>
        <begin position="8"/>
        <end position="18"/>
    </location>
</feature>
<evidence type="ECO:0000256" key="1">
    <source>
        <dbReference type="SAM" id="MobiDB-lite"/>
    </source>
</evidence>
<accession>A0AAD4P4C1</accession>
<dbReference type="EMBL" id="SDAM02000167">
    <property type="protein sequence ID" value="KAH6826314.1"/>
    <property type="molecule type" value="Genomic_DNA"/>
</dbReference>